<sequence length="215" mass="24468">KNIIVLVGAGISTSLGIPDFRSKDIGLYNTLKHNSNNELGLGLDCPEDLFCIEFFKDNPTPFYKFAKQLYYPKLNKEKKKNDDNDDKMLLRVYTQNIDGFESVAGVSESKIVYCHGSLKQVKCLRCNNNIDNNDNNDEYPQQQEQHDNTNYCNGILKPSITFFGENLSNHVNKRIEYDRQKVDALIVIGTSLSVAPISKVIEYLPTNIPRILINK</sequence>
<dbReference type="EMBL" id="KV784366">
    <property type="protein sequence ID" value="OEU11801.1"/>
    <property type="molecule type" value="Genomic_DNA"/>
</dbReference>
<keyword evidence="5" id="KW-0520">NAD</keyword>
<keyword evidence="4 6" id="KW-0862">Zinc</keyword>
<feature type="non-terminal residue" evidence="8">
    <location>
        <position position="1"/>
    </location>
</feature>
<feature type="active site" description="Proton acceptor" evidence="6">
    <location>
        <position position="115"/>
    </location>
</feature>
<evidence type="ECO:0000313" key="8">
    <source>
        <dbReference type="EMBL" id="OEU11801.1"/>
    </source>
</evidence>
<reference evidence="8 9" key="1">
    <citation type="submission" date="2016-09" db="EMBL/GenBank/DDBJ databases">
        <title>Extensive genetic diversity and differential bi-allelic expression allows diatom success in the polar Southern Ocean.</title>
        <authorList>
            <consortium name="DOE Joint Genome Institute"/>
            <person name="Mock T."/>
            <person name="Otillar R.P."/>
            <person name="Strauss J."/>
            <person name="Dupont C."/>
            <person name="Frickenhaus S."/>
            <person name="Maumus F."/>
            <person name="Mcmullan M."/>
            <person name="Sanges R."/>
            <person name="Schmutz J."/>
            <person name="Toseland A."/>
            <person name="Valas R."/>
            <person name="Veluchamy A."/>
            <person name="Ward B.J."/>
            <person name="Allen A."/>
            <person name="Barry K."/>
            <person name="Falciatore A."/>
            <person name="Ferrante M."/>
            <person name="Fortunato A.E."/>
            <person name="Gloeckner G."/>
            <person name="Gruber A."/>
            <person name="Hipkin R."/>
            <person name="Janech M."/>
            <person name="Kroth P."/>
            <person name="Leese F."/>
            <person name="Lindquist E."/>
            <person name="Lyon B.R."/>
            <person name="Martin J."/>
            <person name="Mayer C."/>
            <person name="Parker M."/>
            <person name="Quesneville H."/>
            <person name="Raymond J."/>
            <person name="Uhlig C."/>
            <person name="Valentin K.U."/>
            <person name="Worden A.Z."/>
            <person name="Armbrust E.V."/>
            <person name="Bowler C."/>
            <person name="Green B."/>
            <person name="Moulton V."/>
            <person name="Van Oosterhout C."/>
            <person name="Grigoriev I."/>
        </authorList>
    </citation>
    <scope>NUCLEOTIDE SEQUENCE [LARGE SCALE GENOMIC DNA]</scope>
    <source>
        <strain evidence="8 9">CCMP1102</strain>
    </source>
</reference>
<feature type="binding site" evidence="6">
    <location>
        <position position="152"/>
    </location>
    <ligand>
        <name>Zn(2+)</name>
        <dbReference type="ChEBI" id="CHEBI:29105"/>
    </ligand>
</feature>
<dbReference type="Gene3D" id="3.30.1600.10">
    <property type="entry name" value="SIR2/SIRT2 'Small Domain"/>
    <property type="match status" value="1"/>
</dbReference>
<keyword evidence="2" id="KW-0808">Transferase</keyword>
<evidence type="ECO:0000256" key="1">
    <source>
        <dbReference type="ARBA" id="ARBA00001947"/>
    </source>
</evidence>
<feature type="domain" description="Deacetylase sirtuin-type" evidence="7">
    <location>
        <begin position="1"/>
        <end position="215"/>
    </location>
</feature>
<dbReference type="GO" id="GO:0046872">
    <property type="term" value="F:metal ion binding"/>
    <property type="evidence" value="ECO:0007669"/>
    <property type="project" value="UniProtKB-KW"/>
</dbReference>
<feature type="binding site" evidence="6">
    <location>
        <position position="126"/>
    </location>
    <ligand>
        <name>Zn(2+)</name>
        <dbReference type="ChEBI" id="CHEBI:29105"/>
    </ligand>
</feature>
<dbReference type="KEGG" id="fcy:FRACYDRAFT_160556"/>
<dbReference type="InterPro" id="IPR003000">
    <property type="entry name" value="Sirtuin"/>
</dbReference>
<keyword evidence="3 6" id="KW-0479">Metal-binding</keyword>
<dbReference type="Gene3D" id="3.40.50.1220">
    <property type="entry name" value="TPP-binding domain"/>
    <property type="match status" value="1"/>
</dbReference>
<evidence type="ECO:0000256" key="4">
    <source>
        <dbReference type="ARBA" id="ARBA00022833"/>
    </source>
</evidence>
<gene>
    <name evidence="8" type="ORF">FRACYDRAFT_160556</name>
</gene>
<dbReference type="SUPFAM" id="SSF52467">
    <property type="entry name" value="DHS-like NAD/FAD-binding domain"/>
    <property type="match status" value="1"/>
</dbReference>
<feature type="non-terminal residue" evidence="8">
    <location>
        <position position="215"/>
    </location>
</feature>
<dbReference type="PROSITE" id="PS50305">
    <property type="entry name" value="SIRTUIN"/>
    <property type="match status" value="1"/>
</dbReference>
<dbReference type="Proteomes" id="UP000095751">
    <property type="component" value="Unassembled WGS sequence"/>
</dbReference>
<evidence type="ECO:0000313" key="9">
    <source>
        <dbReference type="Proteomes" id="UP000095751"/>
    </source>
</evidence>
<accession>A0A1E7F0S2</accession>
<organism evidence="8 9">
    <name type="scientific">Fragilariopsis cylindrus CCMP1102</name>
    <dbReference type="NCBI Taxonomy" id="635003"/>
    <lineage>
        <taxon>Eukaryota</taxon>
        <taxon>Sar</taxon>
        <taxon>Stramenopiles</taxon>
        <taxon>Ochrophyta</taxon>
        <taxon>Bacillariophyta</taxon>
        <taxon>Bacillariophyceae</taxon>
        <taxon>Bacillariophycidae</taxon>
        <taxon>Bacillariales</taxon>
        <taxon>Bacillariaceae</taxon>
        <taxon>Fragilariopsis</taxon>
    </lineage>
</organism>
<dbReference type="GO" id="GO:0070403">
    <property type="term" value="F:NAD+ binding"/>
    <property type="evidence" value="ECO:0007669"/>
    <property type="project" value="InterPro"/>
</dbReference>
<dbReference type="Pfam" id="PF02146">
    <property type="entry name" value="SIR2"/>
    <property type="match status" value="1"/>
</dbReference>
<name>A0A1E7F0S2_9STRA</name>
<dbReference type="FunCoup" id="A0A1E7F0S2">
    <property type="interactions" value="95"/>
</dbReference>
<dbReference type="AlphaFoldDB" id="A0A1E7F0S2"/>
<dbReference type="InterPro" id="IPR026590">
    <property type="entry name" value="Ssirtuin_cat_dom"/>
</dbReference>
<feature type="binding site" evidence="6">
    <location>
        <position position="123"/>
    </location>
    <ligand>
        <name>Zn(2+)</name>
        <dbReference type="ChEBI" id="CHEBI:29105"/>
    </ligand>
</feature>
<proteinExistence type="predicted"/>
<dbReference type="InterPro" id="IPR026591">
    <property type="entry name" value="Sirtuin_cat_small_dom_sf"/>
</dbReference>
<protein>
    <submittedName>
        <fullName evidence="8">SIR2-domain-containing protein</fullName>
    </submittedName>
</protein>
<dbReference type="GO" id="GO:0005634">
    <property type="term" value="C:nucleus"/>
    <property type="evidence" value="ECO:0007669"/>
    <property type="project" value="TreeGrafter"/>
</dbReference>
<dbReference type="InterPro" id="IPR050134">
    <property type="entry name" value="NAD-dep_sirtuin_deacylases"/>
</dbReference>
<evidence type="ECO:0000256" key="3">
    <source>
        <dbReference type="ARBA" id="ARBA00022723"/>
    </source>
</evidence>
<dbReference type="PANTHER" id="PTHR11085">
    <property type="entry name" value="NAD-DEPENDENT PROTEIN DEACYLASE SIRTUIN-5, MITOCHONDRIAL-RELATED"/>
    <property type="match status" value="1"/>
</dbReference>
<dbReference type="InParanoid" id="A0A1E7F0S2"/>
<evidence type="ECO:0000256" key="5">
    <source>
        <dbReference type="ARBA" id="ARBA00023027"/>
    </source>
</evidence>
<dbReference type="PANTHER" id="PTHR11085:SF9">
    <property type="entry name" value="NAD-DEPENDENT PROTEIN DEACETYLASE SIRTUIN-1"/>
    <property type="match status" value="1"/>
</dbReference>
<keyword evidence="9" id="KW-1185">Reference proteome</keyword>
<dbReference type="GO" id="GO:0017136">
    <property type="term" value="F:histone deacetylase activity, NAD-dependent"/>
    <property type="evidence" value="ECO:0007669"/>
    <property type="project" value="TreeGrafter"/>
</dbReference>
<evidence type="ECO:0000256" key="6">
    <source>
        <dbReference type="PROSITE-ProRule" id="PRU00236"/>
    </source>
</evidence>
<feature type="binding site" evidence="6">
    <location>
        <position position="146"/>
    </location>
    <ligand>
        <name>Zn(2+)</name>
        <dbReference type="ChEBI" id="CHEBI:29105"/>
    </ligand>
</feature>
<dbReference type="InterPro" id="IPR029035">
    <property type="entry name" value="DHS-like_NAD/FAD-binding_dom"/>
</dbReference>
<evidence type="ECO:0000259" key="7">
    <source>
        <dbReference type="PROSITE" id="PS50305"/>
    </source>
</evidence>
<evidence type="ECO:0000256" key="2">
    <source>
        <dbReference type="ARBA" id="ARBA00022679"/>
    </source>
</evidence>
<comment type="cofactor">
    <cofactor evidence="1">
        <name>Zn(2+)</name>
        <dbReference type="ChEBI" id="CHEBI:29105"/>
    </cofactor>
</comment>
<dbReference type="OrthoDB" id="420264at2759"/>